<keyword evidence="3" id="KW-1185">Reference proteome</keyword>
<proteinExistence type="predicted"/>
<sequence length="331" mass="36420">MPDYDLHKQYAKCMKKRSEGHAMYRNVSAATLKPGTCGYFDNDGDWQVIIQTTDAAELHKQGVIGQRVDLNVHAADGSQTVVAGGKLEFSSSKRRSAILIAEGVVQHNQATPATKLRECGSAQAQALIDLSGDRDIIKKKGFWIVTKTFSAGKCSISLLSSKQSKSSYNIDARTYGIDLSPSVEWWNSQKDEDWRDFSHVGFPQARFRLHEASAEHDLPDGVVMFMCGIWWRSRFLSKIMKVVLDKENQESLAGHTGPMIIDVAIQSGQSADPEYYQFTPTAVGEDKGNSLNLPQAEGSPYDDNDAASDSDGVDGNGIDDGEDNEEDEDDD</sequence>
<gene>
    <name evidence="2" type="ORF">D0Z07_9198</name>
</gene>
<feature type="region of interest" description="Disordered" evidence="1">
    <location>
        <begin position="280"/>
        <end position="331"/>
    </location>
</feature>
<dbReference type="Proteomes" id="UP000785200">
    <property type="component" value="Unassembled WGS sequence"/>
</dbReference>
<comment type="caution">
    <text evidence="2">The sequence shown here is derived from an EMBL/GenBank/DDBJ whole genome shotgun (WGS) entry which is preliminary data.</text>
</comment>
<evidence type="ECO:0000313" key="3">
    <source>
        <dbReference type="Proteomes" id="UP000785200"/>
    </source>
</evidence>
<dbReference type="OrthoDB" id="3600013at2759"/>
<dbReference type="EMBL" id="VNKQ01000020">
    <property type="protein sequence ID" value="KAG0645025.1"/>
    <property type="molecule type" value="Genomic_DNA"/>
</dbReference>
<protein>
    <submittedName>
        <fullName evidence="2">Uncharacterized protein</fullName>
    </submittedName>
</protein>
<dbReference type="AlphaFoldDB" id="A0A9P6SMD7"/>
<evidence type="ECO:0000256" key="1">
    <source>
        <dbReference type="SAM" id="MobiDB-lite"/>
    </source>
</evidence>
<evidence type="ECO:0000313" key="2">
    <source>
        <dbReference type="EMBL" id="KAG0645025.1"/>
    </source>
</evidence>
<organism evidence="2 3">
    <name type="scientific">Hyphodiscus hymeniophilus</name>
    <dbReference type="NCBI Taxonomy" id="353542"/>
    <lineage>
        <taxon>Eukaryota</taxon>
        <taxon>Fungi</taxon>
        <taxon>Dikarya</taxon>
        <taxon>Ascomycota</taxon>
        <taxon>Pezizomycotina</taxon>
        <taxon>Leotiomycetes</taxon>
        <taxon>Helotiales</taxon>
        <taxon>Hyphodiscaceae</taxon>
        <taxon>Hyphodiscus</taxon>
    </lineage>
</organism>
<feature type="compositionally biased region" description="Acidic residues" evidence="1">
    <location>
        <begin position="300"/>
        <end position="331"/>
    </location>
</feature>
<accession>A0A9P6SMD7</accession>
<reference evidence="2" key="1">
    <citation type="submission" date="2019-07" db="EMBL/GenBank/DDBJ databases">
        <title>Hyphodiscus hymeniophilus genome sequencing and assembly.</title>
        <authorList>
            <person name="Kramer G."/>
            <person name="Nodwell J."/>
        </authorList>
    </citation>
    <scope>NUCLEOTIDE SEQUENCE</scope>
    <source>
        <strain evidence="2">ATCC 34498</strain>
    </source>
</reference>
<name>A0A9P6SMD7_9HELO</name>